<dbReference type="SUPFAM" id="SSF51695">
    <property type="entry name" value="PLC-like phosphodiesterases"/>
    <property type="match status" value="1"/>
</dbReference>
<accession>A0ABY6ZD92</accession>
<dbReference type="InterPro" id="IPR017946">
    <property type="entry name" value="PLC-like_Pdiesterase_TIM-brl"/>
</dbReference>
<organism evidence="2 3">
    <name type="scientific">Alicyclobacillus fastidiosus</name>
    <dbReference type="NCBI Taxonomy" id="392011"/>
    <lineage>
        <taxon>Bacteria</taxon>
        <taxon>Bacillati</taxon>
        <taxon>Bacillota</taxon>
        <taxon>Bacilli</taxon>
        <taxon>Bacillales</taxon>
        <taxon>Alicyclobacillaceae</taxon>
        <taxon>Alicyclobacillus</taxon>
    </lineage>
</organism>
<dbReference type="RefSeq" id="WP_268004664.1">
    <property type="nucleotide sequence ID" value="NZ_BSUT01000001.1"/>
</dbReference>
<protein>
    <submittedName>
        <fullName evidence="2">Glycerophosphodiester phosphodiesterase</fullName>
    </submittedName>
</protein>
<dbReference type="PANTHER" id="PTHR46211:SF14">
    <property type="entry name" value="GLYCEROPHOSPHODIESTER PHOSPHODIESTERASE"/>
    <property type="match status" value="1"/>
</dbReference>
<sequence>MSSHPFTDDAEFLTMAHRGASMRAPANTWPAFELASKMGANVIETDVHWTKDDRLVVCHDDVVDHVTEHTGRIRDLTYRELRALDFGYRFTLDEGKTFPFRGKGVQIMTFDELLEGLPDVRVNVDLKPKEPRVASFLRILDEHNAFHRVMLASFSHQTLVEARARTPRVATSASTREVVEFLLRIPSLLRFFGRRAKVPYLALQVPRSAWGRPLVNRHFVERAKAMGVAVHVWTVNDEKQMKELIEVGVDGIVTDCPDVCLSVLHASV</sequence>
<gene>
    <name evidence="2" type="ORF">NZD89_21095</name>
</gene>
<name>A0ABY6ZD92_9BACL</name>
<keyword evidence="3" id="KW-1185">Reference proteome</keyword>
<dbReference type="Pfam" id="PF03009">
    <property type="entry name" value="GDPD"/>
    <property type="match status" value="1"/>
</dbReference>
<proteinExistence type="predicted"/>
<evidence type="ECO:0000313" key="2">
    <source>
        <dbReference type="EMBL" id="WAH40768.1"/>
    </source>
</evidence>
<evidence type="ECO:0000259" key="1">
    <source>
        <dbReference type="PROSITE" id="PS51704"/>
    </source>
</evidence>
<dbReference type="CDD" id="cd08561">
    <property type="entry name" value="GDPD_cytoplasmic_ScUgpQ2_like"/>
    <property type="match status" value="1"/>
</dbReference>
<dbReference type="PANTHER" id="PTHR46211">
    <property type="entry name" value="GLYCEROPHOSPHORYL DIESTER PHOSPHODIESTERASE"/>
    <property type="match status" value="1"/>
</dbReference>
<dbReference type="PROSITE" id="PS51704">
    <property type="entry name" value="GP_PDE"/>
    <property type="match status" value="1"/>
</dbReference>
<reference evidence="2" key="1">
    <citation type="submission" date="2022-08" db="EMBL/GenBank/DDBJ databases">
        <title>Alicyclobacillus fastidiosus DSM 17978, complete genome.</title>
        <authorList>
            <person name="Wang Q."/>
            <person name="Cai R."/>
            <person name="Wang Z."/>
        </authorList>
    </citation>
    <scope>NUCLEOTIDE SEQUENCE</scope>
    <source>
        <strain evidence="2">DSM 17978</strain>
    </source>
</reference>
<dbReference type="Proteomes" id="UP001164761">
    <property type="component" value="Chromosome"/>
</dbReference>
<dbReference type="Gene3D" id="3.20.20.190">
    <property type="entry name" value="Phosphatidylinositol (PI) phosphodiesterase"/>
    <property type="match status" value="1"/>
</dbReference>
<dbReference type="InterPro" id="IPR030395">
    <property type="entry name" value="GP_PDE_dom"/>
</dbReference>
<dbReference type="EMBL" id="CP104067">
    <property type="protein sequence ID" value="WAH40768.1"/>
    <property type="molecule type" value="Genomic_DNA"/>
</dbReference>
<feature type="domain" description="GP-PDE" evidence="1">
    <location>
        <begin position="12"/>
        <end position="264"/>
    </location>
</feature>
<evidence type="ECO:0000313" key="3">
    <source>
        <dbReference type="Proteomes" id="UP001164761"/>
    </source>
</evidence>